<feature type="transmembrane region" description="Helical" evidence="1">
    <location>
        <begin position="152"/>
        <end position="174"/>
    </location>
</feature>
<keyword evidence="1" id="KW-0472">Membrane</keyword>
<name>A0A2N1NIE4_9GLOM</name>
<reference evidence="2 3" key="1">
    <citation type="submission" date="2016-04" db="EMBL/GenBank/DDBJ databases">
        <title>Genome analyses suggest a sexual origin of heterokaryosis in a supposedly ancient asexual fungus.</title>
        <authorList>
            <person name="Ropars J."/>
            <person name="Sedzielewska K."/>
            <person name="Noel J."/>
            <person name="Charron P."/>
            <person name="Farinelli L."/>
            <person name="Marton T."/>
            <person name="Kruger M."/>
            <person name="Pelin A."/>
            <person name="Brachmann A."/>
            <person name="Corradi N."/>
        </authorList>
    </citation>
    <scope>NUCLEOTIDE SEQUENCE [LARGE SCALE GENOMIC DNA]</scope>
    <source>
        <strain evidence="2 3">C2</strain>
    </source>
</reference>
<feature type="transmembrane region" description="Helical" evidence="1">
    <location>
        <begin position="52"/>
        <end position="72"/>
    </location>
</feature>
<dbReference type="EMBL" id="LLXL01000357">
    <property type="protein sequence ID" value="PKK73621.1"/>
    <property type="molecule type" value="Genomic_DNA"/>
</dbReference>
<reference evidence="2 3" key="2">
    <citation type="submission" date="2017-10" db="EMBL/GenBank/DDBJ databases">
        <title>Extensive intraspecific genome diversity in a model arbuscular mycorrhizal fungus.</title>
        <authorList>
            <person name="Chen E.C.H."/>
            <person name="Morin E."/>
            <person name="Baudet D."/>
            <person name="Noel J."/>
            <person name="Ndikumana S."/>
            <person name="Charron P."/>
            <person name="St-Onge C."/>
            <person name="Giorgi J."/>
            <person name="Grigoriev I.V."/>
            <person name="Roux C."/>
            <person name="Martin F.M."/>
            <person name="Corradi N."/>
        </authorList>
    </citation>
    <scope>NUCLEOTIDE SEQUENCE [LARGE SCALE GENOMIC DNA]</scope>
    <source>
        <strain evidence="2 3">C2</strain>
    </source>
</reference>
<keyword evidence="1" id="KW-0812">Transmembrane</keyword>
<organism evidence="2 3">
    <name type="scientific">Rhizophagus irregularis</name>
    <dbReference type="NCBI Taxonomy" id="588596"/>
    <lineage>
        <taxon>Eukaryota</taxon>
        <taxon>Fungi</taxon>
        <taxon>Fungi incertae sedis</taxon>
        <taxon>Mucoromycota</taxon>
        <taxon>Glomeromycotina</taxon>
        <taxon>Glomeromycetes</taxon>
        <taxon>Glomerales</taxon>
        <taxon>Glomeraceae</taxon>
        <taxon>Rhizophagus</taxon>
    </lineage>
</organism>
<evidence type="ECO:0000313" key="3">
    <source>
        <dbReference type="Proteomes" id="UP000233469"/>
    </source>
</evidence>
<feature type="transmembrane region" description="Helical" evidence="1">
    <location>
        <begin position="78"/>
        <end position="96"/>
    </location>
</feature>
<comment type="caution">
    <text evidence="2">The sequence shown here is derived from an EMBL/GenBank/DDBJ whole genome shotgun (WGS) entry which is preliminary data.</text>
</comment>
<gene>
    <name evidence="2" type="ORF">RhiirC2_775798</name>
</gene>
<dbReference type="VEuPathDB" id="FungiDB:FUN_014840"/>
<dbReference type="VEuPathDB" id="FungiDB:RhiirFUN_012015"/>
<dbReference type="AlphaFoldDB" id="A0A2N1NIE4"/>
<sequence length="271" mass="31023">MEGRRNEEKNEGKKWEKMKGPGIRIAVYIQSILGFIKIFTKEHKATSANLGALTSFCLVVAALASHANYVLLLEVSQFVTLLTLAPLMFPLIPFSLDSSKVIHVLYLIVYLMGACYNMWLWIVLKWRLPKEKCGDKVKFFFFTAPVDPTDTFRILAIEGHFIALVYLFIFLFLLSCSKMSSWLKYADNASQFLNLIQFKGNEGIISKNRYRIFIFYSIVAFPIAVLTIASTELSVQKSPISEIWRWGVVQILAMVFAMIDLLITFIYVIKN</sequence>
<dbReference type="Proteomes" id="UP000233469">
    <property type="component" value="Unassembled WGS sequence"/>
</dbReference>
<feature type="transmembrane region" description="Helical" evidence="1">
    <location>
        <begin position="243"/>
        <end position="269"/>
    </location>
</feature>
<dbReference type="VEuPathDB" id="FungiDB:RhiirA1_460853"/>
<keyword evidence="1" id="KW-1133">Transmembrane helix</keyword>
<feature type="transmembrane region" description="Helical" evidence="1">
    <location>
        <begin position="213"/>
        <end position="231"/>
    </location>
</feature>
<evidence type="ECO:0000256" key="1">
    <source>
        <dbReference type="SAM" id="Phobius"/>
    </source>
</evidence>
<feature type="transmembrane region" description="Helical" evidence="1">
    <location>
        <begin position="103"/>
        <end position="122"/>
    </location>
</feature>
<evidence type="ECO:0000313" key="2">
    <source>
        <dbReference type="EMBL" id="PKK73621.1"/>
    </source>
</evidence>
<protein>
    <submittedName>
        <fullName evidence="2">Uncharacterized protein</fullName>
    </submittedName>
</protein>
<accession>A0A2N1NIE4</accession>
<proteinExistence type="predicted"/>